<protein>
    <submittedName>
        <fullName evidence="1">GNAT family N-acetyltransferase</fullName>
    </submittedName>
</protein>
<dbReference type="InterPro" id="IPR016181">
    <property type="entry name" value="Acyl_CoA_acyltransferase"/>
</dbReference>
<proteinExistence type="predicted"/>
<evidence type="ECO:0000313" key="1">
    <source>
        <dbReference type="EMBL" id="MBR0575650.1"/>
    </source>
</evidence>
<dbReference type="AlphaFoldDB" id="A0A941HQ44"/>
<gene>
    <name evidence="1" type="ORF">KCG48_04760</name>
</gene>
<dbReference type="Proteomes" id="UP000675379">
    <property type="component" value="Unassembled WGS sequence"/>
</dbReference>
<sequence length="173" mass="19845">MAELKSNIIVRRPTEADFEEMKRFIAETCEHTRNFYGVHDWDELFPVGETYGEIMERIEKGNILLGTVEGVLSGIVVLTQRKSEKFRHVGNLTVSLRSDDLMATLGKELIGRMILACKSKGVIRKINLRVREDLEVTKEVYKFLGFYEEGVLARDICLNGMFYSTILYGRSID</sequence>
<dbReference type="SUPFAM" id="SSF55729">
    <property type="entry name" value="Acyl-CoA N-acyltransferases (Nat)"/>
    <property type="match status" value="1"/>
</dbReference>
<name>A0A941HQ44_9CLOT</name>
<reference evidence="1" key="1">
    <citation type="submission" date="2021-04" db="EMBL/GenBank/DDBJ databases">
        <title>Proteiniclasticum sedimins sp. nov., an obligate anaerobic bacterium isolated from anaerobic sludge.</title>
        <authorList>
            <person name="Liu J."/>
        </authorList>
    </citation>
    <scope>NUCLEOTIDE SEQUENCE</scope>
    <source>
        <strain evidence="1">BAD-10</strain>
    </source>
</reference>
<dbReference type="EMBL" id="JAGSCS010000004">
    <property type="protein sequence ID" value="MBR0575650.1"/>
    <property type="molecule type" value="Genomic_DNA"/>
</dbReference>
<accession>A0A941HQ44</accession>
<organism evidence="1 2">
    <name type="scientific">Proteiniclasticum sediminis</name>
    <dbReference type="NCBI Taxonomy" id="2804028"/>
    <lineage>
        <taxon>Bacteria</taxon>
        <taxon>Bacillati</taxon>
        <taxon>Bacillota</taxon>
        <taxon>Clostridia</taxon>
        <taxon>Eubacteriales</taxon>
        <taxon>Clostridiaceae</taxon>
        <taxon>Proteiniclasticum</taxon>
    </lineage>
</organism>
<keyword evidence="2" id="KW-1185">Reference proteome</keyword>
<comment type="caution">
    <text evidence="1">The sequence shown here is derived from an EMBL/GenBank/DDBJ whole genome shotgun (WGS) entry which is preliminary data.</text>
</comment>
<dbReference type="RefSeq" id="WP_211800176.1">
    <property type="nucleotide sequence ID" value="NZ_JAGSCS010000004.1"/>
</dbReference>
<evidence type="ECO:0000313" key="2">
    <source>
        <dbReference type="Proteomes" id="UP000675379"/>
    </source>
</evidence>
<dbReference type="Gene3D" id="3.40.630.30">
    <property type="match status" value="1"/>
</dbReference>